<evidence type="ECO:0000256" key="4">
    <source>
        <dbReference type="ARBA" id="ARBA00022691"/>
    </source>
</evidence>
<dbReference type="GO" id="GO:0032259">
    <property type="term" value="P:methylation"/>
    <property type="evidence" value="ECO:0007669"/>
    <property type="project" value="UniProtKB-KW"/>
</dbReference>
<dbReference type="PROSITE" id="PS00093">
    <property type="entry name" value="N4_MTASE"/>
    <property type="match status" value="1"/>
</dbReference>
<dbReference type="InterPro" id="IPR029063">
    <property type="entry name" value="SAM-dependent_MTases_sf"/>
</dbReference>
<dbReference type="EMBL" id="CABVQC010000088">
    <property type="protein sequence ID" value="VWC49353.1"/>
    <property type="molecule type" value="Genomic_DNA"/>
</dbReference>
<dbReference type="Gene3D" id="3.40.50.150">
    <property type="entry name" value="Vaccinia Virus protein VP39"/>
    <property type="match status" value="1"/>
</dbReference>
<dbReference type="GO" id="GO:0009307">
    <property type="term" value="P:DNA restriction-modification system"/>
    <property type="evidence" value="ECO:0007669"/>
    <property type="project" value="UniProtKB-KW"/>
</dbReference>
<evidence type="ECO:0000256" key="1">
    <source>
        <dbReference type="ARBA" id="ARBA00010203"/>
    </source>
</evidence>
<dbReference type="AlphaFoldDB" id="A0A6P2ST63"/>
<accession>A0A6P2ST63</accession>
<dbReference type="GO" id="GO:0008170">
    <property type="term" value="F:N-methyltransferase activity"/>
    <property type="evidence" value="ECO:0007669"/>
    <property type="project" value="InterPro"/>
</dbReference>
<evidence type="ECO:0000256" key="2">
    <source>
        <dbReference type="ARBA" id="ARBA00022603"/>
    </source>
</evidence>
<dbReference type="Pfam" id="PF14338">
    <property type="entry name" value="Mrr_N"/>
    <property type="match status" value="1"/>
</dbReference>
<dbReference type="GO" id="GO:0015667">
    <property type="term" value="F:site-specific DNA-methyltransferase (cytosine-N4-specific) activity"/>
    <property type="evidence" value="ECO:0007669"/>
    <property type="project" value="UniProtKB-EC"/>
</dbReference>
<keyword evidence="5" id="KW-0680">Restriction system</keyword>
<sequence length="412" mass="45784">MASTTKAHQFDLFEHVAGAYAQPESGRLTNAELYRMAAGRAGIDACELDQATPVGRAGAKRSLMKRAIRWHQQTLRKLGLIERVDGERAVWELTEAGKQKLRKVRDEVAVLAFSTDLGIAIWGNATNVFSRWDEPIFLALTSPPYPLRAPRAYGNPPISEYIDFICRLVEPIVNSLVPGGNVVLSVSNDIFESNSPARSIYLEELTIALCKRLGLHLMDRLIWASNKPPGPVQWASKQRMQLNAGYEPILWFCNEPRKCLADNRRVLEPHTEAHKKLIARGGVQDARVNGDGAYRLRPGAYGNQTAGRIPRNVLQVSNHCTDQRAYKLKARALGLQPHGAPMPLELARKLVRFMTDVDQLVVDPCGGSMTTALACELEGRRWAATDVVLDYVRGAAERFREHAGFELALDVT</sequence>
<evidence type="ECO:0000313" key="12">
    <source>
        <dbReference type="Proteomes" id="UP000494261"/>
    </source>
</evidence>
<dbReference type="InterPro" id="IPR001091">
    <property type="entry name" value="RM_Methyltransferase"/>
</dbReference>
<evidence type="ECO:0000256" key="8">
    <source>
        <dbReference type="RuleBase" id="RU362026"/>
    </source>
</evidence>
<reference evidence="11 12" key="1">
    <citation type="submission" date="2019-09" db="EMBL/GenBank/DDBJ databases">
        <authorList>
            <person name="Depoorter E."/>
        </authorList>
    </citation>
    <scope>NUCLEOTIDE SEQUENCE [LARGE SCALE GENOMIC DNA]</scope>
    <source>
        <strain evidence="11">LMG 13014</strain>
    </source>
</reference>
<evidence type="ECO:0000256" key="3">
    <source>
        <dbReference type="ARBA" id="ARBA00022679"/>
    </source>
</evidence>
<dbReference type="GO" id="GO:0003677">
    <property type="term" value="F:DNA binding"/>
    <property type="evidence" value="ECO:0007669"/>
    <property type="project" value="UniProtKB-KW"/>
</dbReference>
<evidence type="ECO:0000256" key="6">
    <source>
        <dbReference type="ARBA" id="ARBA00023125"/>
    </source>
</evidence>
<dbReference type="InterPro" id="IPR002941">
    <property type="entry name" value="DNA_methylase_N4/N6"/>
</dbReference>
<keyword evidence="2 11" id="KW-0489">Methyltransferase</keyword>
<evidence type="ECO:0000256" key="7">
    <source>
        <dbReference type="ARBA" id="ARBA00049120"/>
    </source>
</evidence>
<proteinExistence type="inferred from homology"/>
<gene>
    <name evidence="11" type="ORF">BLA13014_07585</name>
</gene>
<dbReference type="InterPro" id="IPR025745">
    <property type="entry name" value="Mrr-like_N_dom"/>
</dbReference>
<dbReference type="InterPro" id="IPR017985">
    <property type="entry name" value="MeTrfase_CN4_CS"/>
</dbReference>
<evidence type="ECO:0000259" key="9">
    <source>
        <dbReference type="Pfam" id="PF01555"/>
    </source>
</evidence>
<dbReference type="SUPFAM" id="SSF53335">
    <property type="entry name" value="S-adenosyl-L-methionine-dependent methyltransferases"/>
    <property type="match status" value="1"/>
</dbReference>
<keyword evidence="3" id="KW-0808">Transferase</keyword>
<keyword evidence="6" id="KW-0238">DNA-binding</keyword>
<evidence type="ECO:0000256" key="5">
    <source>
        <dbReference type="ARBA" id="ARBA00022747"/>
    </source>
</evidence>
<comment type="catalytic activity">
    <reaction evidence="7">
        <text>a 2'-deoxycytidine in DNA + S-adenosyl-L-methionine = an N(4)-methyl-2'-deoxycytidine in DNA + S-adenosyl-L-homocysteine + H(+)</text>
        <dbReference type="Rhea" id="RHEA:16857"/>
        <dbReference type="Rhea" id="RHEA-COMP:11369"/>
        <dbReference type="Rhea" id="RHEA-COMP:13674"/>
        <dbReference type="ChEBI" id="CHEBI:15378"/>
        <dbReference type="ChEBI" id="CHEBI:57856"/>
        <dbReference type="ChEBI" id="CHEBI:59789"/>
        <dbReference type="ChEBI" id="CHEBI:85452"/>
        <dbReference type="ChEBI" id="CHEBI:137933"/>
        <dbReference type="EC" id="2.1.1.113"/>
    </reaction>
</comment>
<dbReference type="RefSeq" id="WP_175026251.1">
    <property type="nucleotide sequence ID" value="NZ_CABVQC010000088.1"/>
</dbReference>
<name>A0A6P2ST63_9BURK</name>
<dbReference type="EC" id="2.1.1.-" evidence="8"/>
<comment type="similarity">
    <text evidence="1">Belongs to the N(4)/N(6)-methyltransferase family. N(4) subfamily.</text>
</comment>
<evidence type="ECO:0000313" key="11">
    <source>
        <dbReference type="EMBL" id="VWC49353.1"/>
    </source>
</evidence>
<feature type="domain" description="DNA methylase N-4/N-6" evidence="9">
    <location>
        <begin position="138"/>
        <end position="395"/>
    </location>
</feature>
<keyword evidence="4" id="KW-0949">S-adenosyl-L-methionine</keyword>
<organism evidence="11 12">
    <name type="scientific">Burkholderia aenigmatica</name>
    <dbReference type="NCBI Taxonomy" id="2015348"/>
    <lineage>
        <taxon>Bacteria</taxon>
        <taxon>Pseudomonadati</taxon>
        <taxon>Pseudomonadota</taxon>
        <taxon>Betaproteobacteria</taxon>
        <taxon>Burkholderiales</taxon>
        <taxon>Burkholderiaceae</taxon>
        <taxon>Burkholderia</taxon>
        <taxon>Burkholderia cepacia complex</taxon>
    </lineage>
</organism>
<evidence type="ECO:0000259" key="10">
    <source>
        <dbReference type="Pfam" id="PF14338"/>
    </source>
</evidence>
<dbReference type="PRINTS" id="PR00508">
    <property type="entry name" value="S21N4MTFRASE"/>
</dbReference>
<dbReference type="Proteomes" id="UP000494261">
    <property type="component" value="Unassembled WGS sequence"/>
</dbReference>
<dbReference type="Pfam" id="PF01555">
    <property type="entry name" value="N6_N4_Mtase"/>
    <property type="match status" value="1"/>
</dbReference>
<feature type="domain" description="Restriction system protein Mrr-like N-terminal" evidence="10">
    <location>
        <begin position="26"/>
        <end position="102"/>
    </location>
</feature>
<protein>
    <recommendedName>
        <fullName evidence="8">Methyltransferase</fullName>
        <ecNumber evidence="8">2.1.1.-</ecNumber>
    </recommendedName>
</protein>